<dbReference type="SUPFAM" id="SSF54695">
    <property type="entry name" value="POZ domain"/>
    <property type="match status" value="1"/>
</dbReference>
<evidence type="ECO:0000313" key="3">
    <source>
        <dbReference type="Proteomes" id="UP000198287"/>
    </source>
</evidence>
<protein>
    <submittedName>
        <fullName evidence="2">RCC1 and BTB domain-containing protein 1</fullName>
    </submittedName>
</protein>
<dbReference type="PROSITE" id="PS50097">
    <property type="entry name" value="BTB"/>
    <property type="match status" value="1"/>
</dbReference>
<accession>A0A226EDF3</accession>
<dbReference type="Pfam" id="PF00651">
    <property type="entry name" value="BTB"/>
    <property type="match status" value="1"/>
</dbReference>
<reference evidence="2 3" key="1">
    <citation type="submission" date="2015-12" db="EMBL/GenBank/DDBJ databases">
        <title>The genome of Folsomia candida.</title>
        <authorList>
            <person name="Faddeeva A."/>
            <person name="Derks M.F."/>
            <person name="Anvar Y."/>
            <person name="Smit S."/>
            <person name="Van Straalen N."/>
            <person name="Roelofs D."/>
        </authorList>
    </citation>
    <scope>NUCLEOTIDE SEQUENCE [LARGE SCALE GENOMIC DNA]</scope>
    <source>
        <strain evidence="2 3">VU population</strain>
        <tissue evidence="2">Whole body</tissue>
    </source>
</reference>
<organism evidence="2 3">
    <name type="scientific">Folsomia candida</name>
    <name type="common">Springtail</name>
    <dbReference type="NCBI Taxonomy" id="158441"/>
    <lineage>
        <taxon>Eukaryota</taxon>
        <taxon>Metazoa</taxon>
        <taxon>Ecdysozoa</taxon>
        <taxon>Arthropoda</taxon>
        <taxon>Hexapoda</taxon>
        <taxon>Collembola</taxon>
        <taxon>Entomobryomorpha</taxon>
        <taxon>Isotomoidea</taxon>
        <taxon>Isotomidae</taxon>
        <taxon>Proisotominae</taxon>
        <taxon>Folsomia</taxon>
    </lineage>
</organism>
<dbReference type="SUPFAM" id="SSF50985">
    <property type="entry name" value="RCC1/BLIP-II"/>
    <property type="match status" value="1"/>
</dbReference>
<keyword evidence="3" id="KW-1185">Reference proteome</keyword>
<dbReference type="Proteomes" id="UP000198287">
    <property type="component" value="Unassembled WGS sequence"/>
</dbReference>
<dbReference type="InterPro" id="IPR000210">
    <property type="entry name" value="BTB/POZ_dom"/>
</dbReference>
<dbReference type="OrthoDB" id="5814172at2759"/>
<dbReference type="Gene3D" id="3.30.710.10">
    <property type="entry name" value="Potassium Channel Kv1.1, Chain A"/>
    <property type="match status" value="1"/>
</dbReference>
<dbReference type="InterPro" id="IPR011333">
    <property type="entry name" value="SKP1/BTB/POZ_sf"/>
</dbReference>
<dbReference type="PANTHER" id="PTHR24413">
    <property type="entry name" value="SPECKLE-TYPE POZ PROTEIN"/>
    <property type="match status" value="1"/>
</dbReference>
<evidence type="ECO:0000313" key="2">
    <source>
        <dbReference type="EMBL" id="OXA54821.1"/>
    </source>
</evidence>
<dbReference type="EMBL" id="LNIX01000005">
    <property type="protein sequence ID" value="OXA54821.1"/>
    <property type="molecule type" value="Genomic_DNA"/>
</dbReference>
<sequence length="518" mass="58471">MEASTSSHGVIPEDKLKPWTVFRNVGADGEEILKAAKLIHVHDKEGFVVTTTDETYHFIHKGLDDAKITRIPELCNVLVKEFIIGSVNLAITEDGLLYSWCSEFRPADVPFDRRAEHLGRIANCREDKYTPRQVPSYLTRGKIRQVALPGMGMGNVVALTEGGDVYQWGTFGEITIWAPMFVDKEEWDCGDLVSVGCNFGANYALSERGEVFRWGFGADDGHKLSTRGIPVKKIATTQNTICALTFDGKVHSWRAPAVGGNLTWSTKPVVVDFYVQDIRTCWMEDVCVVDFKSNYLACYLDKQPTREVPYFLVRIEECFARICQKSYGTIIMERSQEDKKPSLGDDLWSSKDTMDATFSLQGKIISAHKLILTCRSEYFAKMFSGEWSETKGSVIEIKDTKYDIFEALLFHIYHDKVTFSEKEYENICGLMKLADCYCEVKIRRECEGILMRNIGAENAFFLLQHAVSANALNLEEKVTKFILENRLVNTISLGGASDLVALLGREAFDKFAMAALRR</sequence>
<dbReference type="SMART" id="SM00225">
    <property type="entry name" value="BTB"/>
    <property type="match status" value="1"/>
</dbReference>
<dbReference type="InterPro" id="IPR009091">
    <property type="entry name" value="RCC1/BLIP-II"/>
</dbReference>
<comment type="caution">
    <text evidence="2">The sequence shown here is derived from an EMBL/GenBank/DDBJ whole genome shotgun (WGS) entry which is preliminary data.</text>
</comment>
<feature type="domain" description="BTB" evidence="1">
    <location>
        <begin position="354"/>
        <end position="421"/>
    </location>
</feature>
<dbReference type="Gene3D" id="2.130.10.30">
    <property type="entry name" value="Regulator of chromosome condensation 1/beta-lactamase-inhibitor protein II"/>
    <property type="match status" value="1"/>
</dbReference>
<dbReference type="AlphaFoldDB" id="A0A226EDF3"/>
<name>A0A226EDF3_FOLCA</name>
<gene>
    <name evidence="2" type="ORF">Fcan01_10444</name>
</gene>
<evidence type="ECO:0000259" key="1">
    <source>
        <dbReference type="PROSITE" id="PS50097"/>
    </source>
</evidence>
<proteinExistence type="predicted"/>